<name>A0AAD7CR53_MYCRO</name>
<protein>
    <submittedName>
        <fullName evidence="1">Uncharacterized protein</fullName>
    </submittedName>
</protein>
<sequence length="51" mass="5668">MSFEPRRPRACSPPPVYEHPPAYTAPVDLSSSLPMAPDVITRRLVMTQSTL</sequence>
<comment type="caution">
    <text evidence="1">The sequence shown here is derived from an EMBL/GenBank/DDBJ whole genome shotgun (WGS) entry which is preliminary data.</text>
</comment>
<dbReference type="AlphaFoldDB" id="A0AAD7CR53"/>
<proteinExistence type="predicted"/>
<organism evidence="1 2">
    <name type="scientific">Mycena rosella</name>
    <name type="common">Pink bonnet</name>
    <name type="synonym">Agaricus rosellus</name>
    <dbReference type="NCBI Taxonomy" id="1033263"/>
    <lineage>
        <taxon>Eukaryota</taxon>
        <taxon>Fungi</taxon>
        <taxon>Dikarya</taxon>
        <taxon>Basidiomycota</taxon>
        <taxon>Agaricomycotina</taxon>
        <taxon>Agaricomycetes</taxon>
        <taxon>Agaricomycetidae</taxon>
        <taxon>Agaricales</taxon>
        <taxon>Marasmiineae</taxon>
        <taxon>Mycenaceae</taxon>
        <taxon>Mycena</taxon>
    </lineage>
</organism>
<gene>
    <name evidence="1" type="ORF">B0H17DRAFT_1214165</name>
</gene>
<evidence type="ECO:0000313" key="2">
    <source>
        <dbReference type="Proteomes" id="UP001221757"/>
    </source>
</evidence>
<keyword evidence="2" id="KW-1185">Reference proteome</keyword>
<dbReference type="EMBL" id="JARKIE010000314">
    <property type="protein sequence ID" value="KAJ7654926.1"/>
    <property type="molecule type" value="Genomic_DNA"/>
</dbReference>
<reference evidence="1" key="1">
    <citation type="submission" date="2023-03" db="EMBL/GenBank/DDBJ databases">
        <title>Massive genome expansion in bonnet fungi (Mycena s.s.) driven by repeated elements and novel gene families across ecological guilds.</title>
        <authorList>
            <consortium name="Lawrence Berkeley National Laboratory"/>
            <person name="Harder C.B."/>
            <person name="Miyauchi S."/>
            <person name="Viragh M."/>
            <person name="Kuo A."/>
            <person name="Thoen E."/>
            <person name="Andreopoulos B."/>
            <person name="Lu D."/>
            <person name="Skrede I."/>
            <person name="Drula E."/>
            <person name="Henrissat B."/>
            <person name="Morin E."/>
            <person name="Kohler A."/>
            <person name="Barry K."/>
            <person name="LaButti K."/>
            <person name="Morin E."/>
            <person name="Salamov A."/>
            <person name="Lipzen A."/>
            <person name="Mereny Z."/>
            <person name="Hegedus B."/>
            <person name="Baldrian P."/>
            <person name="Stursova M."/>
            <person name="Weitz H."/>
            <person name="Taylor A."/>
            <person name="Grigoriev I.V."/>
            <person name="Nagy L.G."/>
            <person name="Martin F."/>
            <person name="Kauserud H."/>
        </authorList>
    </citation>
    <scope>NUCLEOTIDE SEQUENCE</scope>
    <source>
        <strain evidence="1">CBHHK067</strain>
    </source>
</reference>
<dbReference type="Proteomes" id="UP001221757">
    <property type="component" value="Unassembled WGS sequence"/>
</dbReference>
<evidence type="ECO:0000313" key="1">
    <source>
        <dbReference type="EMBL" id="KAJ7654926.1"/>
    </source>
</evidence>
<accession>A0AAD7CR53</accession>